<dbReference type="EMBL" id="BORP01000001">
    <property type="protein sequence ID" value="GIO26404.1"/>
    <property type="molecule type" value="Genomic_DNA"/>
</dbReference>
<organism evidence="3 4">
    <name type="scientific">Ornithinibacillus bavariensis</name>
    <dbReference type="NCBI Taxonomy" id="545502"/>
    <lineage>
        <taxon>Bacteria</taxon>
        <taxon>Bacillati</taxon>
        <taxon>Bacillota</taxon>
        <taxon>Bacilli</taxon>
        <taxon>Bacillales</taxon>
        <taxon>Bacillaceae</taxon>
        <taxon>Ornithinibacillus</taxon>
    </lineage>
</organism>
<comment type="caution">
    <text evidence="3">The sequence shown here is derived from an EMBL/GenBank/DDBJ whole genome shotgun (WGS) entry which is preliminary data.</text>
</comment>
<dbReference type="InterPro" id="IPR050155">
    <property type="entry name" value="HAD-like_hydrolase_sf"/>
</dbReference>
<protein>
    <submittedName>
        <fullName evidence="3">Pyrophosphatase PpaX</fullName>
    </submittedName>
</protein>
<dbReference type="Gene3D" id="3.40.50.1000">
    <property type="entry name" value="HAD superfamily/HAD-like"/>
    <property type="match status" value="1"/>
</dbReference>
<dbReference type="PANTHER" id="PTHR43434">
    <property type="entry name" value="PHOSPHOGLYCOLATE PHOSPHATASE"/>
    <property type="match status" value="1"/>
</dbReference>
<keyword evidence="2" id="KW-0460">Magnesium</keyword>
<dbReference type="InterPro" id="IPR036412">
    <property type="entry name" value="HAD-like_sf"/>
</dbReference>
<dbReference type="PANTHER" id="PTHR43434:SF26">
    <property type="entry name" value="PYROPHOSPHATASE PPAX"/>
    <property type="match status" value="1"/>
</dbReference>
<accession>A0A919X621</accession>
<dbReference type="Proteomes" id="UP000676917">
    <property type="component" value="Unassembled WGS sequence"/>
</dbReference>
<dbReference type="GO" id="GO:0005829">
    <property type="term" value="C:cytosol"/>
    <property type="evidence" value="ECO:0007669"/>
    <property type="project" value="TreeGrafter"/>
</dbReference>
<dbReference type="SFLD" id="SFLDS00003">
    <property type="entry name" value="Haloacid_Dehalogenase"/>
    <property type="match status" value="1"/>
</dbReference>
<evidence type="ECO:0000256" key="1">
    <source>
        <dbReference type="ARBA" id="ARBA00022801"/>
    </source>
</evidence>
<dbReference type="AlphaFoldDB" id="A0A919X621"/>
<reference evidence="3" key="1">
    <citation type="submission" date="2021-03" db="EMBL/GenBank/DDBJ databases">
        <title>Antimicrobial resistance genes in bacteria isolated from Japanese honey, and their potential for conferring macrolide and lincosamide resistance in the American foulbrood pathogen Paenibacillus larvae.</title>
        <authorList>
            <person name="Okamoto M."/>
            <person name="Kumagai M."/>
            <person name="Kanamori H."/>
            <person name="Takamatsu D."/>
        </authorList>
    </citation>
    <scope>NUCLEOTIDE SEQUENCE</scope>
    <source>
        <strain evidence="3">J43TS3</strain>
    </source>
</reference>
<dbReference type="PRINTS" id="PR00413">
    <property type="entry name" value="HADHALOGNASE"/>
</dbReference>
<sequence length="211" mass="23751">MSIRTILFDLDGTLIDTNELINLSFYHTFQKFGYQFTHDEILAFNGPPLVETFQNIDLAQSEAMITTYREHNLVHHDDYVKAFPNVKETLKALKNRGISLGIVTTKMRDTAIRGLKVTGIEAYFDTIVGLDDVSNAKPHPESVLNAMKVLHADPETTLMVGDNWHDIKAGHNAGVKTAAVAWSLKGEEFLQGYEPTYMLYDMFDLLEIIGV</sequence>
<evidence type="ECO:0000256" key="2">
    <source>
        <dbReference type="ARBA" id="ARBA00022842"/>
    </source>
</evidence>
<evidence type="ECO:0000313" key="4">
    <source>
        <dbReference type="Proteomes" id="UP000676917"/>
    </source>
</evidence>
<dbReference type="NCBIfam" id="TIGR01509">
    <property type="entry name" value="HAD-SF-IA-v3"/>
    <property type="match status" value="1"/>
</dbReference>
<dbReference type="GO" id="GO:0008967">
    <property type="term" value="F:phosphoglycolate phosphatase activity"/>
    <property type="evidence" value="ECO:0007669"/>
    <property type="project" value="TreeGrafter"/>
</dbReference>
<dbReference type="NCBIfam" id="TIGR01549">
    <property type="entry name" value="HAD-SF-IA-v1"/>
    <property type="match status" value="1"/>
</dbReference>
<dbReference type="GO" id="GO:0006281">
    <property type="term" value="P:DNA repair"/>
    <property type="evidence" value="ECO:0007669"/>
    <property type="project" value="TreeGrafter"/>
</dbReference>
<keyword evidence="1" id="KW-0378">Hydrolase</keyword>
<dbReference type="Gene3D" id="1.10.150.240">
    <property type="entry name" value="Putative phosphatase, domain 2"/>
    <property type="match status" value="1"/>
</dbReference>
<dbReference type="InterPro" id="IPR023214">
    <property type="entry name" value="HAD_sf"/>
</dbReference>
<dbReference type="CDD" id="cd02616">
    <property type="entry name" value="HAD_PPase"/>
    <property type="match status" value="1"/>
</dbReference>
<name>A0A919X621_9BACI</name>
<dbReference type="InterPro" id="IPR023198">
    <property type="entry name" value="PGP-like_dom2"/>
</dbReference>
<dbReference type="InterPro" id="IPR006439">
    <property type="entry name" value="HAD-SF_hydro_IA"/>
</dbReference>
<gene>
    <name evidence="3" type="primary">ppaX</name>
    <name evidence="3" type="ORF">J43TS3_10150</name>
</gene>
<proteinExistence type="predicted"/>
<dbReference type="NCBIfam" id="NF009804">
    <property type="entry name" value="PRK13288.1"/>
    <property type="match status" value="1"/>
</dbReference>
<dbReference type="InterPro" id="IPR041492">
    <property type="entry name" value="HAD_2"/>
</dbReference>
<dbReference type="SFLD" id="SFLDG01135">
    <property type="entry name" value="C1.5.6:_HAD__Beta-PGM__Phospha"/>
    <property type="match status" value="1"/>
</dbReference>
<keyword evidence="4" id="KW-1185">Reference proteome</keyword>
<dbReference type="FunFam" id="3.40.50.1000:FF:000022">
    <property type="entry name" value="Phosphoglycolate phosphatase"/>
    <property type="match status" value="1"/>
</dbReference>
<dbReference type="Pfam" id="PF13419">
    <property type="entry name" value="HAD_2"/>
    <property type="match status" value="1"/>
</dbReference>
<dbReference type="SUPFAM" id="SSF56784">
    <property type="entry name" value="HAD-like"/>
    <property type="match status" value="1"/>
</dbReference>
<dbReference type="SFLD" id="SFLDG01129">
    <property type="entry name" value="C1.5:_HAD__Beta-PGM__Phosphata"/>
    <property type="match status" value="1"/>
</dbReference>
<dbReference type="RefSeq" id="WP_212919866.1">
    <property type="nucleotide sequence ID" value="NZ_BORP01000001.1"/>
</dbReference>
<evidence type="ECO:0000313" key="3">
    <source>
        <dbReference type="EMBL" id="GIO26404.1"/>
    </source>
</evidence>